<dbReference type="Proteomes" id="UP000198948">
    <property type="component" value="Unassembled WGS sequence"/>
</dbReference>
<evidence type="ECO:0000256" key="10">
    <source>
        <dbReference type="SAM" id="Phobius"/>
    </source>
</evidence>
<keyword evidence="3" id="KW-0813">Transport</keyword>
<dbReference type="InterPro" id="IPR004754">
    <property type="entry name" value="Amino_acid_antiprt"/>
</dbReference>
<dbReference type="NCBIfam" id="TIGR00905">
    <property type="entry name" value="2A0302"/>
    <property type="match status" value="1"/>
</dbReference>
<keyword evidence="8 10" id="KW-0472">Membrane</keyword>
<name>A0A1H9SWG4_9LACT</name>
<keyword evidence="12" id="KW-1185">Reference proteome</keyword>
<keyword evidence="6" id="KW-0029">Amino-acid transport</keyword>
<dbReference type="Gene3D" id="1.20.1740.10">
    <property type="entry name" value="Amino acid/polyamine transporter I"/>
    <property type="match status" value="1"/>
</dbReference>
<evidence type="ECO:0000256" key="5">
    <source>
        <dbReference type="ARBA" id="ARBA00022692"/>
    </source>
</evidence>
<dbReference type="EMBL" id="FOHA01000009">
    <property type="protein sequence ID" value="SER88713.1"/>
    <property type="molecule type" value="Genomic_DNA"/>
</dbReference>
<evidence type="ECO:0000256" key="6">
    <source>
        <dbReference type="ARBA" id="ARBA00022970"/>
    </source>
</evidence>
<evidence type="ECO:0000256" key="3">
    <source>
        <dbReference type="ARBA" id="ARBA00022448"/>
    </source>
</evidence>
<feature type="transmembrane region" description="Helical" evidence="10">
    <location>
        <begin position="12"/>
        <end position="33"/>
    </location>
</feature>
<feature type="transmembrane region" description="Helical" evidence="10">
    <location>
        <begin position="39"/>
        <end position="63"/>
    </location>
</feature>
<dbReference type="GO" id="GO:0005886">
    <property type="term" value="C:plasma membrane"/>
    <property type="evidence" value="ECO:0007669"/>
    <property type="project" value="UniProtKB-SubCell"/>
</dbReference>
<sequence length="478" mass="52080">MGNQEKKQPKVGLFPLITIVIGSTIGAGIFNLMKDMAMGAAPGAVMIAWLITGVGIGTLALCFQNLSNKLPDYDAGIFRYAEEGYGEFAGFASAWGYWLSIWLGNVAFATMLMSSLSYFFPIFEDGQNLPSILAASILLWVLNYLVTKGVENAAVINFVVTVCKLVPIFIFIVCAFLAFKANIFTMNFWGTLSHQFEFGDVMGQVKSTMLISIFSFVGIEGATILSARARRKKDVGRATVIGVTAVLIVYIFVTLLSFGVMSQAELAQLPKPGMAFVLEKIVGSWGAAFICGGLSISILGVWLSWTILPGETAMIAAKQGLFPKVFGALNQHGAPAKALFITSLSIQLFMFTFLISAQAYQFVTSLVASVVLVSYLFVTMYQIKYMKTQPKGRERTVQLWIGYLATAFQIFAVMSAGVKYILLLTLLFVPGVFVYIRARKEQGINKSIFNKIEWVAVIFIFTGAAVAVIGLISGIIQI</sequence>
<dbReference type="InterPro" id="IPR050367">
    <property type="entry name" value="APC_superfamily"/>
</dbReference>
<comment type="similarity">
    <text evidence="2">Belongs to the amino acid-polyamine-organocation (APC) superfamily. Basic amino acid/polyamine antiporter (APA) (TC 2.A.3.2) family.</text>
</comment>
<feature type="transmembrane region" description="Helical" evidence="10">
    <location>
        <begin position="454"/>
        <end position="476"/>
    </location>
</feature>
<evidence type="ECO:0000256" key="7">
    <source>
        <dbReference type="ARBA" id="ARBA00022989"/>
    </source>
</evidence>
<dbReference type="GO" id="GO:1903826">
    <property type="term" value="P:L-arginine transmembrane transport"/>
    <property type="evidence" value="ECO:0007669"/>
    <property type="project" value="InterPro"/>
</dbReference>
<reference evidence="11 12" key="1">
    <citation type="submission" date="2016-10" db="EMBL/GenBank/DDBJ databases">
        <authorList>
            <person name="de Groot N.N."/>
        </authorList>
    </citation>
    <scope>NUCLEOTIDE SEQUENCE [LARGE SCALE GENOMIC DNA]</scope>
    <source>
        <strain evidence="11 12">DSM 13760</strain>
    </source>
</reference>
<feature type="transmembrane region" description="Helical" evidence="10">
    <location>
        <begin position="158"/>
        <end position="179"/>
    </location>
</feature>
<feature type="transmembrane region" description="Helical" evidence="10">
    <location>
        <begin position="338"/>
        <end position="360"/>
    </location>
</feature>
<feature type="transmembrane region" description="Helical" evidence="10">
    <location>
        <begin position="209"/>
        <end position="227"/>
    </location>
</feature>
<dbReference type="PIRSF" id="PIRSF006060">
    <property type="entry name" value="AA_transporter"/>
    <property type="match status" value="1"/>
</dbReference>
<evidence type="ECO:0000256" key="1">
    <source>
        <dbReference type="ARBA" id="ARBA00004651"/>
    </source>
</evidence>
<feature type="transmembrane region" description="Helical" evidence="10">
    <location>
        <begin position="129"/>
        <end position="146"/>
    </location>
</feature>
<dbReference type="GO" id="GO:0043858">
    <property type="term" value="F:arginine:ornithine antiporter activity"/>
    <property type="evidence" value="ECO:0007669"/>
    <property type="project" value="UniProtKB-UniRule"/>
</dbReference>
<evidence type="ECO:0000313" key="11">
    <source>
        <dbReference type="EMBL" id="SER88713.1"/>
    </source>
</evidence>
<dbReference type="Pfam" id="PF13520">
    <property type="entry name" value="AA_permease_2"/>
    <property type="match status" value="1"/>
</dbReference>
<dbReference type="GO" id="GO:0006527">
    <property type="term" value="P:L-arginine catabolic process"/>
    <property type="evidence" value="ECO:0007669"/>
    <property type="project" value="UniProtKB-UniRule"/>
</dbReference>
<keyword evidence="4" id="KW-1003">Cell membrane</keyword>
<feature type="transmembrane region" description="Helical" evidence="10">
    <location>
        <begin position="281"/>
        <end position="308"/>
    </location>
</feature>
<keyword evidence="7 10" id="KW-1133">Transmembrane helix</keyword>
<feature type="transmembrane region" description="Helical" evidence="10">
    <location>
        <begin position="366"/>
        <end position="385"/>
    </location>
</feature>
<dbReference type="OrthoDB" id="9762947at2"/>
<proteinExistence type="inferred from homology"/>
<protein>
    <recommendedName>
        <fullName evidence="9">Arginine-ornithine antiporter</fullName>
    </recommendedName>
</protein>
<comment type="subcellular location">
    <subcellularLocation>
        <location evidence="1">Cell membrane</location>
        <topology evidence="1">Multi-pass membrane protein</topology>
    </subcellularLocation>
</comment>
<dbReference type="RefSeq" id="WP_092652256.1">
    <property type="nucleotide sequence ID" value="NZ_FOHA01000009.1"/>
</dbReference>
<feature type="transmembrane region" description="Helical" evidence="10">
    <location>
        <begin position="420"/>
        <end position="438"/>
    </location>
</feature>
<organism evidence="11 12">
    <name type="scientific">Isobaculum melis</name>
    <dbReference type="NCBI Taxonomy" id="142588"/>
    <lineage>
        <taxon>Bacteria</taxon>
        <taxon>Bacillati</taxon>
        <taxon>Bacillota</taxon>
        <taxon>Bacilli</taxon>
        <taxon>Lactobacillales</taxon>
        <taxon>Carnobacteriaceae</taxon>
        <taxon>Isobaculum</taxon>
    </lineage>
</organism>
<dbReference type="InterPro" id="IPR022461">
    <property type="entry name" value="Arg/Orn_antiprt_ArcD"/>
</dbReference>
<dbReference type="NCBIfam" id="TIGR03810">
    <property type="entry name" value="arg_ornith_anti"/>
    <property type="match status" value="1"/>
</dbReference>
<feature type="transmembrane region" description="Helical" evidence="10">
    <location>
        <begin position="239"/>
        <end position="261"/>
    </location>
</feature>
<evidence type="ECO:0000256" key="9">
    <source>
        <dbReference type="NCBIfam" id="TIGR03810"/>
    </source>
</evidence>
<feature type="transmembrane region" description="Helical" evidence="10">
    <location>
        <begin position="397"/>
        <end position="414"/>
    </location>
</feature>
<evidence type="ECO:0000313" key="12">
    <source>
        <dbReference type="Proteomes" id="UP000198948"/>
    </source>
</evidence>
<dbReference type="AlphaFoldDB" id="A0A1H9SWG4"/>
<accession>A0A1H9SWG4</accession>
<dbReference type="PANTHER" id="PTHR42770:SF4">
    <property type="entry name" value="ARGININE_ORNITHINE ANTIPORTER-RELATED"/>
    <property type="match status" value="1"/>
</dbReference>
<evidence type="ECO:0000256" key="4">
    <source>
        <dbReference type="ARBA" id="ARBA00022475"/>
    </source>
</evidence>
<keyword evidence="5 10" id="KW-0812">Transmembrane</keyword>
<gene>
    <name evidence="11" type="ORF">SAMN04488559_10961</name>
</gene>
<dbReference type="InterPro" id="IPR002293">
    <property type="entry name" value="AA/rel_permease1"/>
</dbReference>
<evidence type="ECO:0000256" key="2">
    <source>
        <dbReference type="ARBA" id="ARBA00008220"/>
    </source>
</evidence>
<evidence type="ECO:0000256" key="8">
    <source>
        <dbReference type="ARBA" id="ARBA00023136"/>
    </source>
</evidence>
<dbReference type="STRING" id="142588.SAMN04488559_10961"/>
<dbReference type="PANTHER" id="PTHR42770">
    <property type="entry name" value="AMINO ACID TRANSPORTER-RELATED"/>
    <property type="match status" value="1"/>
</dbReference>